<name>A0A6I4YAJ6_9DEIO</name>
<dbReference type="CDD" id="cd01949">
    <property type="entry name" value="GGDEF"/>
    <property type="match status" value="1"/>
</dbReference>
<comment type="caution">
    <text evidence="3">The sequence shown here is derived from an EMBL/GenBank/DDBJ whole genome shotgun (WGS) entry which is preliminary data.</text>
</comment>
<dbReference type="Proteomes" id="UP000430519">
    <property type="component" value="Unassembled WGS sequence"/>
</dbReference>
<protein>
    <submittedName>
        <fullName evidence="3">EAL domain-containing protein</fullName>
    </submittedName>
</protein>
<proteinExistence type="predicted"/>
<evidence type="ECO:0000313" key="4">
    <source>
        <dbReference type="Proteomes" id="UP000430519"/>
    </source>
</evidence>
<dbReference type="SUPFAM" id="SSF55073">
    <property type="entry name" value="Nucleotide cyclase"/>
    <property type="match status" value="1"/>
</dbReference>
<dbReference type="InterPro" id="IPR035919">
    <property type="entry name" value="EAL_sf"/>
</dbReference>
<dbReference type="Pfam" id="PF01590">
    <property type="entry name" value="GAF"/>
    <property type="match status" value="1"/>
</dbReference>
<reference evidence="3 4" key="1">
    <citation type="submission" date="2019-11" db="EMBL/GenBank/DDBJ databases">
        <title>Genome sequence of Deinococcus xianganensis Y35, AI-2 producing algicidal bacterium, isolated from lake water.</title>
        <authorList>
            <person name="Li Y."/>
        </authorList>
    </citation>
    <scope>NUCLEOTIDE SEQUENCE [LARGE SCALE GENOMIC DNA]</scope>
    <source>
        <strain evidence="3 4">Y35</strain>
    </source>
</reference>
<evidence type="ECO:0000313" key="3">
    <source>
        <dbReference type="EMBL" id="MXV18392.1"/>
    </source>
</evidence>
<feature type="domain" description="EAL" evidence="1">
    <location>
        <begin position="352"/>
        <end position="593"/>
    </location>
</feature>
<dbReference type="InterPro" id="IPR043128">
    <property type="entry name" value="Rev_trsase/Diguanyl_cyclase"/>
</dbReference>
<gene>
    <name evidence="3" type="ORF">GLX28_01905</name>
</gene>
<accession>A0A6I4YAJ6</accession>
<dbReference type="CDD" id="cd01948">
    <property type="entry name" value="EAL"/>
    <property type="match status" value="1"/>
</dbReference>
<dbReference type="Pfam" id="PF00990">
    <property type="entry name" value="GGDEF"/>
    <property type="match status" value="1"/>
</dbReference>
<dbReference type="InterPro" id="IPR003018">
    <property type="entry name" value="GAF"/>
</dbReference>
<dbReference type="PANTHER" id="PTHR44757">
    <property type="entry name" value="DIGUANYLATE CYCLASE DGCP"/>
    <property type="match status" value="1"/>
</dbReference>
<dbReference type="SUPFAM" id="SSF141868">
    <property type="entry name" value="EAL domain-like"/>
    <property type="match status" value="1"/>
</dbReference>
<dbReference type="NCBIfam" id="TIGR00254">
    <property type="entry name" value="GGDEF"/>
    <property type="match status" value="1"/>
</dbReference>
<dbReference type="SMART" id="SM00052">
    <property type="entry name" value="EAL"/>
    <property type="match status" value="1"/>
</dbReference>
<dbReference type="InterPro" id="IPR029016">
    <property type="entry name" value="GAF-like_dom_sf"/>
</dbReference>
<dbReference type="EMBL" id="WVHK01000004">
    <property type="protein sequence ID" value="MXV18392.1"/>
    <property type="molecule type" value="Genomic_DNA"/>
</dbReference>
<dbReference type="Gene3D" id="3.30.450.40">
    <property type="match status" value="1"/>
</dbReference>
<dbReference type="PROSITE" id="PS50887">
    <property type="entry name" value="GGDEF"/>
    <property type="match status" value="1"/>
</dbReference>
<feature type="domain" description="GGDEF" evidence="2">
    <location>
        <begin position="211"/>
        <end position="343"/>
    </location>
</feature>
<sequence length="593" mass="64539">MKPGEPHLNPFQSLGIVGDECGRLDAVRGSGLWHTPPEAAFDRIVELARTLCQTPVALFSLLDRDRQWFKARSGTVHDGSSRSDSICTLVVEQVGPLVIPDTHLDPRVAARATVTGPMNVRAYAGVPVVTPDGYALGTLCVIDHRPRPFTPEQIEALTQLAEVLGGELERRAVQVQLERLSLTDALTGLPNRAEFREHLRQATQRVTLSGERVALALLDLDGFKVINDSLGHQAGDELLQQVATRLREELSSSDLVARMGGDEFALVLTDVRGIGSVERVLTRLRDAMQRPFTVAGRDLPASFSAGVSLYPDDGVDAEEMLARADTAMYRAKRAGLGWAFFNALHDSRSASDLELLSALHHAGERGELLAYFQPVVRANDYSPAGCEALVRWQRGGQLISPADFIPLAERSGQIHQLGEFMLRAAAREIHRGRLRRVAVNVSPLEFDQPGYVQRVAAILNESGIDPDRLVLEITESSLLDADRSRAVLRDLRALGVQLALDDFGTGYSSLSALSSLPVQHLKIDRSFVRDVGQDGEVGVRALEVVRAIVTLARALNLNTVAEGVETPGQAALLRDVGCTYLQGFHFGRPAPLA</sequence>
<dbReference type="InterPro" id="IPR000160">
    <property type="entry name" value="GGDEF_dom"/>
</dbReference>
<dbReference type="InterPro" id="IPR029787">
    <property type="entry name" value="Nucleotide_cyclase"/>
</dbReference>
<dbReference type="SUPFAM" id="SSF55781">
    <property type="entry name" value="GAF domain-like"/>
    <property type="match status" value="1"/>
</dbReference>
<dbReference type="AlphaFoldDB" id="A0A6I4YAJ6"/>
<dbReference type="InterPro" id="IPR001633">
    <property type="entry name" value="EAL_dom"/>
</dbReference>
<dbReference type="SMART" id="SM00065">
    <property type="entry name" value="GAF"/>
    <property type="match status" value="1"/>
</dbReference>
<dbReference type="PROSITE" id="PS50883">
    <property type="entry name" value="EAL"/>
    <property type="match status" value="1"/>
</dbReference>
<evidence type="ECO:0000259" key="2">
    <source>
        <dbReference type="PROSITE" id="PS50887"/>
    </source>
</evidence>
<dbReference type="PANTHER" id="PTHR44757:SF2">
    <property type="entry name" value="BIOFILM ARCHITECTURE MAINTENANCE PROTEIN MBAA"/>
    <property type="match status" value="1"/>
</dbReference>
<organism evidence="3 4">
    <name type="scientific">Deinococcus xianganensis</name>
    <dbReference type="NCBI Taxonomy" id="1507289"/>
    <lineage>
        <taxon>Bacteria</taxon>
        <taxon>Thermotogati</taxon>
        <taxon>Deinococcota</taxon>
        <taxon>Deinococci</taxon>
        <taxon>Deinococcales</taxon>
        <taxon>Deinococcaceae</taxon>
        <taxon>Deinococcus</taxon>
    </lineage>
</organism>
<dbReference type="SMART" id="SM00267">
    <property type="entry name" value="GGDEF"/>
    <property type="match status" value="1"/>
</dbReference>
<dbReference type="InterPro" id="IPR052155">
    <property type="entry name" value="Biofilm_reg_signaling"/>
</dbReference>
<dbReference type="Pfam" id="PF00563">
    <property type="entry name" value="EAL"/>
    <property type="match status" value="1"/>
</dbReference>
<evidence type="ECO:0000259" key="1">
    <source>
        <dbReference type="PROSITE" id="PS50883"/>
    </source>
</evidence>
<keyword evidence="4" id="KW-1185">Reference proteome</keyword>
<dbReference type="RefSeq" id="WP_160976241.1">
    <property type="nucleotide sequence ID" value="NZ_WVHK01000004.1"/>
</dbReference>
<dbReference type="Gene3D" id="3.20.20.450">
    <property type="entry name" value="EAL domain"/>
    <property type="match status" value="1"/>
</dbReference>
<dbReference type="Gene3D" id="3.30.70.270">
    <property type="match status" value="1"/>
</dbReference>
<dbReference type="FunFam" id="3.30.70.270:FF:000001">
    <property type="entry name" value="Diguanylate cyclase domain protein"/>
    <property type="match status" value="1"/>
</dbReference>